<reference evidence="2" key="1">
    <citation type="journal article" date="2019" name="bioRxiv">
        <title>The Genome of the Zebra Mussel, Dreissena polymorpha: A Resource for Invasive Species Research.</title>
        <authorList>
            <person name="McCartney M.A."/>
            <person name="Auch B."/>
            <person name="Kono T."/>
            <person name="Mallez S."/>
            <person name="Zhang Y."/>
            <person name="Obille A."/>
            <person name="Becker A."/>
            <person name="Abrahante J.E."/>
            <person name="Garbe J."/>
            <person name="Badalamenti J.P."/>
            <person name="Herman A."/>
            <person name="Mangelson H."/>
            <person name="Liachko I."/>
            <person name="Sullivan S."/>
            <person name="Sone E.D."/>
            <person name="Koren S."/>
            <person name="Silverstein K.A.T."/>
            <person name="Beckman K.B."/>
            <person name="Gohl D.M."/>
        </authorList>
    </citation>
    <scope>NUCLEOTIDE SEQUENCE</scope>
    <source>
        <strain evidence="2">Duluth1</strain>
        <tissue evidence="2">Whole animal</tissue>
    </source>
</reference>
<reference evidence="2" key="2">
    <citation type="submission" date="2020-11" db="EMBL/GenBank/DDBJ databases">
        <authorList>
            <person name="McCartney M.A."/>
            <person name="Auch B."/>
            <person name="Kono T."/>
            <person name="Mallez S."/>
            <person name="Becker A."/>
            <person name="Gohl D.M."/>
            <person name="Silverstein K.A.T."/>
            <person name="Koren S."/>
            <person name="Bechman K.B."/>
            <person name="Herman A."/>
            <person name="Abrahante J.E."/>
            <person name="Garbe J."/>
        </authorList>
    </citation>
    <scope>NUCLEOTIDE SEQUENCE</scope>
    <source>
        <strain evidence="2">Duluth1</strain>
        <tissue evidence="2">Whole animal</tissue>
    </source>
</reference>
<name>A0A9D3YAS4_DREPO</name>
<dbReference type="AlphaFoldDB" id="A0A9D3YAS4"/>
<feature type="region of interest" description="Disordered" evidence="1">
    <location>
        <begin position="57"/>
        <end position="76"/>
    </location>
</feature>
<evidence type="ECO:0000313" key="2">
    <source>
        <dbReference type="EMBL" id="KAH3696963.1"/>
    </source>
</evidence>
<feature type="compositionally biased region" description="Basic and acidic residues" evidence="1">
    <location>
        <begin position="1"/>
        <end position="12"/>
    </location>
</feature>
<dbReference type="EMBL" id="JAIWYP010000016">
    <property type="protein sequence ID" value="KAH3696963.1"/>
    <property type="molecule type" value="Genomic_DNA"/>
</dbReference>
<feature type="compositionally biased region" description="Low complexity" evidence="1">
    <location>
        <begin position="59"/>
        <end position="72"/>
    </location>
</feature>
<dbReference type="Proteomes" id="UP000828390">
    <property type="component" value="Unassembled WGS sequence"/>
</dbReference>
<sequence>MDKTRDAREYRGHYTQHFAPELNPITSPPKQGFWDRVRSTKPLQITRQMSLGNVEYHQSPTSLTPSGSSPTLNGFAFPARQRTLSIDDDSTKIMT</sequence>
<evidence type="ECO:0000256" key="1">
    <source>
        <dbReference type="SAM" id="MobiDB-lite"/>
    </source>
</evidence>
<keyword evidence="3" id="KW-1185">Reference proteome</keyword>
<proteinExistence type="predicted"/>
<accession>A0A9D3YAS4</accession>
<gene>
    <name evidence="2" type="ORF">DPMN_084446</name>
</gene>
<comment type="caution">
    <text evidence="2">The sequence shown here is derived from an EMBL/GenBank/DDBJ whole genome shotgun (WGS) entry which is preliminary data.</text>
</comment>
<feature type="region of interest" description="Disordered" evidence="1">
    <location>
        <begin position="1"/>
        <end position="32"/>
    </location>
</feature>
<organism evidence="2 3">
    <name type="scientific">Dreissena polymorpha</name>
    <name type="common">Zebra mussel</name>
    <name type="synonym">Mytilus polymorpha</name>
    <dbReference type="NCBI Taxonomy" id="45954"/>
    <lineage>
        <taxon>Eukaryota</taxon>
        <taxon>Metazoa</taxon>
        <taxon>Spiralia</taxon>
        <taxon>Lophotrochozoa</taxon>
        <taxon>Mollusca</taxon>
        <taxon>Bivalvia</taxon>
        <taxon>Autobranchia</taxon>
        <taxon>Heteroconchia</taxon>
        <taxon>Euheterodonta</taxon>
        <taxon>Imparidentia</taxon>
        <taxon>Neoheterodontei</taxon>
        <taxon>Myida</taxon>
        <taxon>Dreissenoidea</taxon>
        <taxon>Dreissenidae</taxon>
        <taxon>Dreissena</taxon>
    </lineage>
</organism>
<evidence type="ECO:0000313" key="3">
    <source>
        <dbReference type="Proteomes" id="UP000828390"/>
    </source>
</evidence>
<protein>
    <submittedName>
        <fullName evidence="2">Uncharacterized protein</fullName>
    </submittedName>
</protein>